<name>A0A3R9RDN2_9BACI</name>
<comment type="similarity">
    <text evidence="2 6">Belongs to the 2-oxoacid dehydrogenase family.</text>
</comment>
<dbReference type="InterPro" id="IPR004167">
    <property type="entry name" value="PSBD"/>
</dbReference>
<dbReference type="InterPro" id="IPR011053">
    <property type="entry name" value="Single_hybrid_motif"/>
</dbReference>
<dbReference type="RefSeq" id="WP_125556202.1">
    <property type="nucleotide sequence ID" value="NZ_RBVX01000010.1"/>
</dbReference>
<keyword evidence="10" id="KW-1185">Reference proteome</keyword>
<comment type="caution">
    <text evidence="9">The sequence shown here is derived from an EMBL/GenBank/DDBJ whole genome shotgun (WGS) entry which is preliminary data.</text>
</comment>
<dbReference type="CDD" id="cd06849">
    <property type="entry name" value="lipoyl_domain"/>
    <property type="match status" value="1"/>
</dbReference>
<sequence>MIEVKLHDIGEGMHEAEILNYLVKPGDTVKNDEPLVEIQTDKMSAELPAPSAGTIKETKVEVGDVVEVGEIILIIDDGKEQEKVNDEVQEQSAATISPAPPDNSVNIPNPRANRVLAAPFTRKIARDHGVDMERVQGSGPAGRVLDEDVYAYVQEKESTPHPEKTVSNRLEETVEKAGETVNRSFQNTDTFFVMPHLTYFNEIDMTNVLEFQEDILEKHHIDVSVSSFLIKALQIALRRYPSLNAKLENDEITTYHEMCNVGLVTEVDGDVLVPVLEDIQHLSLSNIDQNLKSLTEKAKEKDIDQGSDITFGISNVDPQYPSAYPSLIGYSKGNMMTFHRIKDKPAVHQNDIKIRKIMGVTLTFDHRMTTGANASTFTDYFTELMENPNLLFMELM</sequence>
<keyword evidence="4 6" id="KW-0450">Lipoyl</keyword>
<dbReference type="InterPro" id="IPR050743">
    <property type="entry name" value="2-oxoacid_DH_E2_comp"/>
</dbReference>
<dbReference type="InterPro" id="IPR036625">
    <property type="entry name" value="E3-bd_dom_sf"/>
</dbReference>
<organism evidence="9 10">
    <name type="scientific">Salibacterium salarium</name>
    <dbReference type="NCBI Taxonomy" id="284579"/>
    <lineage>
        <taxon>Bacteria</taxon>
        <taxon>Bacillati</taxon>
        <taxon>Bacillota</taxon>
        <taxon>Bacilli</taxon>
        <taxon>Bacillales</taxon>
        <taxon>Bacillaceae</taxon>
    </lineage>
</organism>
<accession>A0A3R9RDN2</accession>
<reference evidence="9 10" key="1">
    <citation type="submission" date="2018-10" db="EMBL/GenBank/DDBJ databases">
        <title>Draft genome sequence of Bacillus salarius IM0101, isolated from a hypersaline soil in Inner Mongolia, China.</title>
        <authorList>
            <person name="Yamprayoonswat W."/>
            <person name="Boonvisut S."/>
            <person name="Jumpathong W."/>
            <person name="Sittihan S."/>
            <person name="Ruangsuj P."/>
            <person name="Wanthongcharoen S."/>
            <person name="Thongpramul N."/>
            <person name="Pimmason S."/>
            <person name="Yu B."/>
            <person name="Yasawong M."/>
        </authorList>
    </citation>
    <scope>NUCLEOTIDE SEQUENCE [LARGE SCALE GENOMIC DNA]</scope>
    <source>
        <strain evidence="9 10">IM0101</strain>
    </source>
</reference>
<dbReference type="GO" id="GO:0031405">
    <property type="term" value="F:lipoic acid binding"/>
    <property type="evidence" value="ECO:0007669"/>
    <property type="project" value="TreeGrafter"/>
</dbReference>
<dbReference type="Pfam" id="PF00364">
    <property type="entry name" value="Biotin_lipoyl"/>
    <property type="match status" value="1"/>
</dbReference>
<feature type="domain" description="Lipoyl-binding" evidence="7">
    <location>
        <begin position="1"/>
        <end position="76"/>
    </location>
</feature>
<dbReference type="SUPFAM" id="SSF52777">
    <property type="entry name" value="CoA-dependent acyltransferases"/>
    <property type="match status" value="1"/>
</dbReference>
<evidence type="ECO:0000256" key="3">
    <source>
        <dbReference type="ARBA" id="ARBA00022679"/>
    </source>
</evidence>
<dbReference type="EC" id="2.3.1.-" evidence="6"/>
<evidence type="ECO:0000256" key="6">
    <source>
        <dbReference type="RuleBase" id="RU003423"/>
    </source>
</evidence>
<proteinExistence type="inferred from homology"/>
<evidence type="ECO:0000256" key="2">
    <source>
        <dbReference type="ARBA" id="ARBA00007317"/>
    </source>
</evidence>
<dbReference type="PANTHER" id="PTHR43178">
    <property type="entry name" value="DIHYDROLIPOAMIDE ACETYLTRANSFERASE COMPONENT OF PYRUVATE DEHYDROGENASE COMPLEX"/>
    <property type="match status" value="1"/>
</dbReference>
<evidence type="ECO:0000259" key="7">
    <source>
        <dbReference type="PROSITE" id="PS50968"/>
    </source>
</evidence>
<dbReference type="Gene3D" id="4.10.320.10">
    <property type="entry name" value="E3-binding domain"/>
    <property type="match status" value="1"/>
</dbReference>
<comment type="cofactor">
    <cofactor evidence="1 6">
        <name>(R)-lipoate</name>
        <dbReference type="ChEBI" id="CHEBI:83088"/>
    </cofactor>
</comment>
<protein>
    <recommendedName>
        <fullName evidence="6">Dihydrolipoamide acetyltransferase component of pyruvate dehydrogenase complex</fullName>
        <ecNumber evidence="6">2.3.1.-</ecNumber>
    </recommendedName>
</protein>
<evidence type="ECO:0000256" key="5">
    <source>
        <dbReference type="ARBA" id="ARBA00023315"/>
    </source>
</evidence>
<evidence type="ECO:0000313" key="10">
    <source>
        <dbReference type="Proteomes" id="UP000275076"/>
    </source>
</evidence>
<dbReference type="PANTHER" id="PTHR43178:SF5">
    <property type="entry name" value="LIPOAMIDE ACYLTRANSFERASE COMPONENT OF BRANCHED-CHAIN ALPHA-KETO ACID DEHYDROGENASE COMPLEX, MITOCHONDRIAL"/>
    <property type="match status" value="1"/>
</dbReference>
<feature type="domain" description="Peripheral subunit-binding (PSBD)" evidence="8">
    <location>
        <begin position="116"/>
        <end position="153"/>
    </location>
</feature>
<evidence type="ECO:0000313" key="9">
    <source>
        <dbReference type="EMBL" id="RSL33139.1"/>
    </source>
</evidence>
<keyword evidence="5 6" id="KW-0012">Acyltransferase</keyword>
<dbReference type="Proteomes" id="UP000275076">
    <property type="component" value="Unassembled WGS sequence"/>
</dbReference>
<evidence type="ECO:0000256" key="1">
    <source>
        <dbReference type="ARBA" id="ARBA00001938"/>
    </source>
</evidence>
<dbReference type="InterPro" id="IPR001078">
    <property type="entry name" value="2-oxoacid_DH_actylTfrase"/>
</dbReference>
<dbReference type="EMBL" id="RBVX01000010">
    <property type="protein sequence ID" value="RSL33139.1"/>
    <property type="molecule type" value="Genomic_DNA"/>
</dbReference>
<dbReference type="Gene3D" id="2.40.50.100">
    <property type="match status" value="1"/>
</dbReference>
<dbReference type="InterPro" id="IPR000089">
    <property type="entry name" value="Biotin_lipoyl"/>
</dbReference>
<dbReference type="AlphaFoldDB" id="A0A3R9RDN2"/>
<dbReference type="Pfam" id="PF02817">
    <property type="entry name" value="E3_binding"/>
    <property type="match status" value="1"/>
</dbReference>
<dbReference type="OrthoDB" id="9805770at2"/>
<evidence type="ECO:0000256" key="4">
    <source>
        <dbReference type="ARBA" id="ARBA00022823"/>
    </source>
</evidence>
<dbReference type="SUPFAM" id="SSF51230">
    <property type="entry name" value="Single hybrid motif"/>
    <property type="match status" value="1"/>
</dbReference>
<dbReference type="SUPFAM" id="SSF47005">
    <property type="entry name" value="Peripheral subunit-binding domain of 2-oxo acid dehydrogenase complex"/>
    <property type="match status" value="1"/>
</dbReference>
<dbReference type="PROSITE" id="PS51826">
    <property type="entry name" value="PSBD"/>
    <property type="match status" value="1"/>
</dbReference>
<dbReference type="GO" id="GO:0005737">
    <property type="term" value="C:cytoplasm"/>
    <property type="evidence" value="ECO:0007669"/>
    <property type="project" value="TreeGrafter"/>
</dbReference>
<keyword evidence="3 6" id="KW-0808">Transferase</keyword>
<dbReference type="Gene3D" id="3.30.559.10">
    <property type="entry name" value="Chloramphenicol acetyltransferase-like domain"/>
    <property type="match status" value="1"/>
</dbReference>
<evidence type="ECO:0000259" key="8">
    <source>
        <dbReference type="PROSITE" id="PS51826"/>
    </source>
</evidence>
<gene>
    <name evidence="9" type="ORF">D7Z54_12630</name>
</gene>
<dbReference type="Pfam" id="PF00198">
    <property type="entry name" value="2-oxoacid_dh"/>
    <property type="match status" value="1"/>
</dbReference>
<dbReference type="InterPro" id="IPR023213">
    <property type="entry name" value="CAT-like_dom_sf"/>
</dbReference>
<dbReference type="GO" id="GO:0016407">
    <property type="term" value="F:acetyltransferase activity"/>
    <property type="evidence" value="ECO:0007669"/>
    <property type="project" value="TreeGrafter"/>
</dbReference>
<dbReference type="PROSITE" id="PS50968">
    <property type="entry name" value="BIOTINYL_LIPOYL"/>
    <property type="match status" value="1"/>
</dbReference>